<evidence type="ECO:0000256" key="1">
    <source>
        <dbReference type="ARBA" id="ARBA00022723"/>
    </source>
</evidence>
<dbReference type="SUPFAM" id="SSF53800">
    <property type="entry name" value="Chelatase"/>
    <property type="match status" value="1"/>
</dbReference>
<proteinExistence type="predicted"/>
<evidence type="ECO:0008006" key="5">
    <source>
        <dbReference type="Google" id="ProtNLM"/>
    </source>
</evidence>
<organism evidence="3 4">
    <name type="scientific">Luteolibacter pohnpeiensis</name>
    <dbReference type="NCBI Taxonomy" id="454153"/>
    <lineage>
        <taxon>Bacteria</taxon>
        <taxon>Pseudomonadati</taxon>
        <taxon>Verrucomicrobiota</taxon>
        <taxon>Verrucomicrobiia</taxon>
        <taxon>Verrucomicrobiales</taxon>
        <taxon>Verrucomicrobiaceae</taxon>
        <taxon>Luteolibacter</taxon>
    </lineage>
</organism>
<dbReference type="InterPro" id="IPR050963">
    <property type="entry name" value="Sirohydro_Cobaltochel/CbiX"/>
</dbReference>
<evidence type="ECO:0000256" key="2">
    <source>
        <dbReference type="ARBA" id="ARBA00023239"/>
    </source>
</evidence>
<dbReference type="Gene3D" id="3.40.50.1400">
    <property type="match status" value="2"/>
</dbReference>
<name>A0A934S990_9BACT</name>
<protein>
    <recommendedName>
        <fullName evidence="5">Cobalamin biosynthesis protein CbiX</fullName>
    </recommendedName>
</protein>
<evidence type="ECO:0000313" key="4">
    <source>
        <dbReference type="Proteomes" id="UP000603141"/>
    </source>
</evidence>
<evidence type="ECO:0000313" key="3">
    <source>
        <dbReference type="EMBL" id="MBK1883589.1"/>
    </source>
</evidence>
<dbReference type="PANTHER" id="PTHR33542">
    <property type="entry name" value="SIROHYDROCHLORIN FERROCHELATASE, CHLOROPLASTIC"/>
    <property type="match status" value="1"/>
</dbReference>
<accession>A0A934S990</accession>
<comment type="caution">
    <text evidence="3">The sequence shown here is derived from an EMBL/GenBank/DDBJ whole genome shotgun (WGS) entry which is preliminary data.</text>
</comment>
<keyword evidence="2" id="KW-0456">Lyase</keyword>
<gene>
    <name evidence="3" type="ORF">JIN85_14295</name>
</gene>
<dbReference type="EMBL" id="JAENIJ010000024">
    <property type="protein sequence ID" value="MBK1883589.1"/>
    <property type="molecule type" value="Genomic_DNA"/>
</dbReference>
<dbReference type="PANTHER" id="PTHR33542:SF3">
    <property type="entry name" value="SIROHYDROCHLORIN FERROCHELATASE, CHLOROPLASTIC"/>
    <property type="match status" value="1"/>
</dbReference>
<dbReference type="Proteomes" id="UP000603141">
    <property type="component" value="Unassembled WGS sequence"/>
</dbReference>
<dbReference type="RefSeq" id="WP_200271885.1">
    <property type="nucleotide sequence ID" value="NZ_JAENIJ010000024.1"/>
</dbReference>
<dbReference type="AlphaFoldDB" id="A0A934S990"/>
<keyword evidence="4" id="KW-1185">Reference proteome</keyword>
<sequence length="274" mass="30176">MPLAPKPNSALLIVGHGSTENPDSSSPYFDHAAEIRSRHLFAEVHCCFWKEEPSMREVIYQIDADEVYIVPDFISEGYFTQEVIPREFQLSGPTTEIAGKTYHYCLPVGVHPSMTGLIMKRAKEIAPDVDPADTTLIITGHGTGLNQNSTKAIRDQVALIAASDAGYAKVSDAFMEEPPLVAEWDQLSPTSNVVVVPFFIADGLHSYQDIPVLLGMESEVGAAASQREVFRHNPHHLRGKTLYYSSAIGTEKLLADVILDLIEDFDQSHKPLVS</sequence>
<dbReference type="InterPro" id="IPR002762">
    <property type="entry name" value="CbiX-like"/>
</dbReference>
<dbReference type="GO" id="GO:0016829">
    <property type="term" value="F:lyase activity"/>
    <property type="evidence" value="ECO:0007669"/>
    <property type="project" value="UniProtKB-KW"/>
</dbReference>
<dbReference type="GO" id="GO:0046872">
    <property type="term" value="F:metal ion binding"/>
    <property type="evidence" value="ECO:0007669"/>
    <property type="project" value="UniProtKB-KW"/>
</dbReference>
<dbReference type="CDD" id="cd03416">
    <property type="entry name" value="CbiX_SirB_N"/>
    <property type="match status" value="1"/>
</dbReference>
<reference evidence="3" key="1">
    <citation type="submission" date="2021-01" db="EMBL/GenBank/DDBJ databases">
        <title>Modified the classification status of verrucomicrobia.</title>
        <authorList>
            <person name="Feng X."/>
        </authorList>
    </citation>
    <scope>NUCLEOTIDE SEQUENCE</scope>
    <source>
        <strain evidence="3">KCTC 22041</strain>
    </source>
</reference>
<keyword evidence="1" id="KW-0479">Metal-binding</keyword>
<dbReference type="Pfam" id="PF01903">
    <property type="entry name" value="CbiX"/>
    <property type="match status" value="2"/>
</dbReference>